<proteinExistence type="predicted"/>
<evidence type="ECO:0008006" key="3">
    <source>
        <dbReference type="Google" id="ProtNLM"/>
    </source>
</evidence>
<evidence type="ECO:0000313" key="1">
    <source>
        <dbReference type="EMBL" id="CBA32571.1"/>
    </source>
</evidence>
<dbReference type="Proteomes" id="UP000002069">
    <property type="component" value="Chromosome"/>
</dbReference>
<dbReference type="HOGENOM" id="CLU_3348622_0_0_6"/>
<evidence type="ECO:0000313" key="2">
    <source>
        <dbReference type="Proteomes" id="UP000002069"/>
    </source>
</evidence>
<keyword evidence="2" id="KW-1185">Reference proteome</keyword>
<dbReference type="EMBL" id="FN543093">
    <property type="protein sequence ID" value="CBA32571.1"/>
    <property type="molecule type" value="Genomic_DNA"/>
</dbReference>
<reference evidence="1 2" key="1">
    <citation type="journal article" date="2010" name="J. Bacteriol.">
        <title>Complete Genome Sequence of Cronobacter turicensis LMG 23827, a foodborne pathogen causing deaths in neonates.</title>
        <authorList>
            <person name="Stephan R."/>
            <person name="Lehner A."/>
            <person name="Tischler P."/>
            <person name="Rattei T."/>
        </authorList>
    </citation>
    <scope>NUCLEOTIDE SEQUENCE [LARGE SCALE GENOMIC DNA]</scope>
    <source>
        <strain evidence="2">DSM 18703 / CCUG 55852 / LMG 23827 / z3032</strain>
    </source>
</reference>
<accession>C9XXB9</accession>
<protein>
    <recommendedName>
        <fullName evidence="3">Heterokaryon incompatibility domain-containing protein</fullName>
    </recommendedName>
</protein>
<dbReference type="AlphaFoldDB" id="C9XXB9"/>
<reference evidence="2" key="2">
    <citation type="journal article" date="2011" name="J. Bacteriol.">
        <title>Complete genome sequence of Cronobacter turicensis LMG 23827, a food-borne pathogen causing deaths in neonates.</title>
        <authorList>
            <person name="Stephan R."/>
            <person name="Lehner A."/>
            <person name="Tischler P."/>
            <person name="Rattei T."/>
        </authorList>
    </citation>
    <scope>NUCLEOTIDE SEQUENCE [LARGE SCALE GENOMIC DNA]</scope>
    <source>
        <strain evidence="2">DSM 18703 / CCUG 55852 / LMG 23827 / z3032</strain>
    </source>
</reference>
<dbReference type="KEGG" id="ctu:CTU_29810"/>
<name>C9XXB9_CROTZ</name>
<gene>
    <name evidence="1" type="ordered locus">Ctu_29810</name>
</gene>
<sequence>MDCLNPFVWIDCFCQINTDPTQLITCVKTIQRYLYIH</sequence>
<organism evidence="1 2">
    <name type="scientific">Cronobacter turicensis (strain DSM 18703 / CCUG 55852 / LMG 23827 / z3032)</name>
    <dbReference type="NCBI Taxonomy" id="693216"/>
    <lineage>
        <taxon>Bacteria</taxon>
        <taxon>Pseudomonadati</taxon>
        <taxon>Pseudomonadota</taxon>
        <taxon>Gammaproteobacteria</taxon>
        <taxon>Enterobacterales</taxon>
        <taxon>Enterobacteriaceae</taxon>
        <taxon>Cronobacter</taxon>
    </lineage>
</organism>